<dbReference type="Proteomes" id="UP000183104">
    <property type="component" value="Unassembled WGS sequence"/>
</dbReference>
<name>A0A0P9CRC4_9GAMM</name>
<feature type="transmembrane region" description="Helical" evidence="1">
    <location>
        <begin position="47"/>
        <end position="70"/>
    </location>
</feature>
<evidence type="ECO:0000313" key="4">
    <source>
        <dbReference type="Proteomes" id="UP000183104"/>
    </source>
</evidence>
<dbReference type="STRING" id="381306.AN478_13230"/>
<keyword evidence="1" id="KW-0472">Membrane</keyword>
<keyword evidence="1" id="KW-0812">Transmembrane</keyword>
<dbReference type="AlphaFoldDB" id="A0A0P9CRC4"/>
<gene>
    <name evidence="3" type="ORF">SAMN05661077_0204</name>
</gene>
<feature type="domain" description="Copper resistance protein D" evidence="2">
    <location>
        <begin position="46"/>
        <end position="148"/>
    </location>
</feature>
<feature type="transmembrane region" description="Helical" evidence="1">
    <location>
        <begin position="82"/>
        <end position="103"/>
    </location>
</feature>
<dbReference type="OrthoDB" id="8419862at2"/>
<dbReference type="EMBL" id="FMUN01000001">
    <property type="protein sequence ID" value="SCX75094.1"/>
    <property type="molecule type" value="Genomic_DNA"/>
</dbReference>
<sequence length="157" mass="17484">MYAFLVAVHVVFVVLWVGGMIFAWSFQRPAAATELEGPQRLRLWVATFRGFFPWVWASVILLLVTGYGVIFGYMGGMGAAPLYVHLMNGLGLLMIALYLHVFFAPYRKLRRAVEAEEWQEGGRQLGRIRRMVGANFSIGIVVIVIAVAGARGLPILQ</sequence>
<protein>
    <submittedName>
        <fullName evidence="3">Uncharacterized membrane protein</fullName>
    </submittedName>
</protein>
<keyword evidence="4" id="KW-1185">Reference proteome</keyword>
<dbReference type="Pfam" id="PF05425">
    <property type="entry name" value="CopD"/>
    <property type="match status" value="1"/>
</dbReference>
<dbReference type="InterPro" id="IPR008457">
    <property type="entry name" value="Cu-R_CopD_dom"/>
</dbReference>
<evidence type="ECO:0000313" key="3">
    <source>
        <dbReference type="EMBL" id="SCX75094.1"/>
    </source>
</evidence>
<organism evidence="3 4">
    <name type="scientific">Thiohalorhabdus denitrificans</name>
    <dbReference type="NCBI Taxonomy" id="381306"/>
    <lineage>
        <taxon>Bacteria</taxon>
        <taxon>Pseudomonadati</taxon>
        <taxon>Pseudomonadota</taxon>
        <taxon>Gammaproteobacteria</taxon>
        <taxon>Thiohalorhabdales</taxon>
        <taxon>Thiohalorhabdaceae</taxon>
        <taxon>Thiohalorhabdus</taxon>
    </lineage>
</organism>
<dbReference type="RefSeq" id="WP_054967071.1">
    <property type="nucleotide sequence ID" value="NZ_FMUN01000001.1"/>
</dbReference>
<evidence type="ECO:0000259" key="2">
    <source>
        <dbReference type="Pfam" id="PF05425"/>
    </source>
</evidence>
<accession>A0A0P9CRC4</accession>
<dbReference type="GO" id="GO:0016020">
    <property type="term" value="C:membrane"/>
    <property type="evidence" value="ECO:0007669"/>
    <property type="project" value="InterPro"/>
</dbReference>
<proteinExistence type="predicted"/>
<keyword evidence="1" id="KW-1133">Transmembrane helix</keyword>
<evidence type="ECO:0000256" key="1">
    <source>
        <dbReference type="SAM" id="Phobius"/>
    </source>
</evidence>
<feature type="transmembrane region" description="Helical" evidence="1">
    <location>
        <begin position="6"/>
        <end position="26"/>
    </location>
</feature>
<reference evidence="4" key="1">
    <citation type="submission" date="2016-10" db="EMBL/GenBank/DDBJ databases">
        <authorList>
            <person name="Varghese N."/>
        </authorList>
    </citation>
    <scope>NUCLEOTIDE SEQUENCE [LARGE SCALE GENOMIC DNA]</scope>
    <source>
        <strain evidence="4">HL 19</strain>
    </source>
</reference>
<feature type="transmembrane region" description="Helical" evidence="1">
    <location>
        <begin position="132"/>
        <end position="153"/>
    </location>
</feature>